<dbReference type="Proteomes" id="UP001161064">
    <property type="component" value="Unassembled WGS sequence"/>
</dbReference>
<organism evidence="2 3">
    <name type="scientific">Candidatus Phycosocius spiralis</name>
    <dbReference type="NCBI Taxonomy" id="2815099"/>
    <lineage>
        <taxon>Bacteria</taxon>
        <taxon>Pseudomonadati</taxon>
        <taxon>Pseudomonadota</taxon>
        <taxon>Alphaproteobacteria</taxon>
        <taxon>Caulobacterales</taxon>
        <taxon>Caulobacterales incertae sedis</taxon>
        <taxon>Candidatus Phycosocius</taxon>
    </lineage>
</organism>
<dbReference type="EMBL" id="BPFZ01000001">
    <property type="protein sequence ID" value="GIU66083.1"/>
    <property type="molecule type" value="Genomic_DNA"/>
</dbReference>
<dbReference type="InterPro" id="IPR011542">
    <property type="entry name" value="SUF_FeS_clus_asmbl_SufD"/>
</dbReference>
<evidence type="ECO:0000313" key="2">
    <source>
        <dbReference type="EMBL" id="GIU66083.1"/>
    </source>
</evidence>
<dbReference type="PANTHER" id="PTHR43575">
    <property type="entry name" value="PROTEIN ABCI7, CHLOROPLASTIC"/>
    <property type="match status" value="1"/>
</dbReference>
<evidence type="ECO:0000313" key="3">
    <source>
        <dbReference type="Proteomes" id="UP001161064"/>
    </source>
</evidence>
<dbReference type="InterPro" id="IPR055346">
    <property type="entry name" value="Fe-S_cluster_assembly_SufBD"/>
</dbReference>
<proteinExistence type="predicted"/>
<sequence length="394" mass="42291">MVLVAPSLADGELAVLEALAPTQAGEAARASILAQGLPTKRNEAFKWSDLRAALQDGVPKPSGSAGMVPACWQDALVIDFTPEGFGLEGDKDAGLVIESEESLPLEDVVGVESLAAGFAPRALVLRITSQQSRPIFLRRHPGAPMRVRVELKAETNLTLVDTSLGEAGLASALIEAELATGATLTRYSLQQGGNKAIDLSHCRVTIGAGATYEATSLMFGAHFARAETLARLIGAGGYCRIRGAYLLAGSSHADMTSKIIHLSPDTFTEELFKGAVQDRARGVFQGKILVERGAQQTDARQNHHALMLTEGAQIDAKPELEIYADDVQCAHGNTIGALDEEALFYLRQRGIPENQAKALLIEAFVTEVFDTLSEQDVRDWFNDQARTWLKSRVG</sequence>
<dbReference type="InterPro" id="IPR000825">
    <property type="entry name" value="SUF_FeS_clus_asmbl_SufBD_core"/>
</dbReference>
<protein>
    <submittedName>
        <fullName evidence="2">Fe-S cluster assembly protein SufD</fullName>
    </submittedName>
</protein>
<feature type="domain" description="SUF system FeS cluster assembly SufBD core" evidence="1">
    <location>
        <begin position="146"/>
        <end position="364"/>
    </location>
</feature>
<dbReference type="PANTHER" id="PTHR43575:SF1">
    <property type="entry name" value="PROTEIN ABCI7, CHLOROPLASTIC"/>
    <property type="match status" value="1"/>
</dbReference>
<accession>A0ABQ4PSZ2</accession>
<dbReference type="RefSeq" id="WP_284358549.1">
    <property type="nucleotide sequence ID" value="NZ_BPFZ01000001.1"/>
</dbReference>
<name>A0ABQ4PSZ2_9PROT</name>
<gene>
    <name evidence="2" type="primary">sufD</name>
    <name evidence="2" type="ORF">PsB1_0237</name>
</gene>
<comment type="caution">
    <text evidence="2">The sequence shown here is derived from an EMBL/GenBank/DDBJ whole genome shotgun (WGS) entry which is preliminary data.</text>
</comment>
<evidence type="ECO:0000259" key="1">
    <source>
        <dbReference type="Pfam" id="PF01458"/>
    </source>
</evidence>
<reference evidence="2" key="2">
    <citation type="journal article" date="2023" name="ISME Commun">
        <title>Characterization of a bloom-associated alphaproteobacterial lineage, 'Candidatus Phycosocius': insights into freshwater algal-bacterial interactions.</title>
        <authorList>
            <person name="Tanabe Y."/>
            <person name="Yamaguchi H."/>
            <person name="Yoshida M."/>
            <person name="Kai A."/>
            <person name="Okazaki Y."/>
        </authorList>
    </citation>
    <scope>NUCLEOTIDE SEQUENCE</scope>
    <source>
        <strain evidence="2">BOTRYCO-1</strain>
    </source>
</reference>
<dbReference type="SUPFAM" id="SSF101960">
    <property type="entry name" value="Stabilizer of iron transporter SufD"/>
    <property type="match status" value="1"/>
</dbReference>
<dbReference type="NCBIfam" id="TIGR01981">
    <property type="entry name" value="sufD"/>
    <property type="match status" value="1"/>
</dbReference>
<dbReference type="InterPro" id="IPR037284">
    <property type="entry name" value="SUF_FeS_clus_asmbl_SufBD_sf"/>
</dbReference>
<keyword evidence="3" id="KW-1185">Reference proteome</keyword>
<dbReference type="Pfam" id="PF01458">
    <property type="entry name" value="SUFBD_core"/>
    <property type="match status" value="1"/>
</dbReference>
<reference evidence="2" key="1">
    <citation type="submission" date="2021-05" db="EMBL/GenBank/DDBJ databases">
        <authorList>
            <person name="Tanabe Y."/>
        </authorList>
    </citation>
    <scope>NUCLEOTIDE SEQUENCE</scope>
    <source>
        <strain evidence="2">BOTRYCO-1</strain>
    </source>
</reference>